<evidence type="ECO:0000256" key="4">
    <source>
        <dbReference type="ARBA" id="ARBA00022679"/>
    </source>
</evidence>
<feature type="non-terminal residue" evidence="7">
    <location>
        <position position="252"/>
    </location>
</feature>
<comment type="cofactor">
    <cofactor evidence="1">
        <name>pyridoxal 5'-phosphate</name>
        <dbReference type="ChEBI" id="CHEBI:597326"/>
    </cofactor>
</comment>
<dbReference type="InterPro" id="IPR004838">
    <property type="entry name" value="NHTrfase_class1_PyrdxlP-BS"/>
</dbReference>
<dbReference type="GO" id="GO:0008483">
    <property type="term" value="F:transaminase activity"/>
    <property type="evidence" value="ECO:0007669"/>
    <property type="project" value="UniProtKB-KW"/>
</dbReference>
<proteinExistence type="inferred from homology"/>
<accession>A0A383AD29</accession>
<sequence>KNFKNKFKLNYMKDEIIVTAGVQESITLAMLSTLNENDEVLITSPRFTTYDLAVRMCNAKPIPVPTYEKNNFSLMPEEISKRITPKTKILVLVSPNNPTGAVTPPEKIIEIAEIIKKNNLIVIADEIYADLVYEKHKHLSIGSLPDMKDRALTLNGFSKTYAMTGWRIGYIAGPIDIINKMTEIRHALSINSCTFSQYGAIAALEGPQDQLLKMKEEYNMRRKFCMHSLNSMGFSYGEPGGAFYIYTNVSTS</sequence>
<dbReference type="GO" id="GO:0006520">
    <property type="term" value="P:amino acid metabolic process"/>
    <property type="evidence" value="ECO:0007669"/>
    <property type="project" value="InterPro"/>
</dbReference>
<gene>
    <name evidence="7" type="ORF">METZ01_LOCUS458466</name>
</gene>
<evidence type="ECO:0000256" key="5">
    <source>
        <dbReference type="ARBA" id="ARBA00022898"/>
    </source>
</evidence>
<dbReference type="GO" id="GO:0030170">
    <property type="term" value="F:pyridoxal phosphate binding"/>
    <property type="evidence" value="ECO:0007669"/>
    <property type="project" value="InterPro"/>
</dbReference>
<dbReference type="SUPFAM" id="SSF53383">
    <property type="entry name" value="PLP-dependent transferases"/>
    <property type="match status" value="1"/>
</dbReference>
<evidence type="ECO:0000256" key="3">
    <source>
        <dbReference type="ARBA" id="ARBA00022576"/>
    </source>
</evidence>
<dbReference type="FunFam" id="3.40.640.10:FF:000033">
    <property type="entry name" value="Aspartate aminotransferase"/>
    <property type="match status" value="1"/>
</dbReference>
<dbReference type="PANTHER" id="PTHR46383">
    <property type="entry name" value="ASPARTATE AMINOTRANSFERASE"/>
    <property type="match status" value="1"/>
</dbReference>
<dbReference type="InterPro" id="IPR015422">
    <property type="entry name" value="PyrdxlP-dep_Trfase_small"/>
</dbReference>
<dbReference type="InterPro" id="IPR004839">
    <property type="entry name" value="Aminotransferase_I/II_large"/>
</dbReference>
<dbReference type="CDD" id="cd00609">
    <property type="entry name" value="AAT_like"/>
    <property type="match status" value="1"/>
</dbReference>
<dbReference type="EMBL" id="UINC01191132">
    <property type="protein sequence ID" value="SVE05612.1"/>
    <property type="molecule type" value="Genomic_DNA"/>
</dbReference>
<dbReference type="PANTHER" id="PTHR46383:SF1">
    <property type="entry name" value="ASPARTATE AMINOTRANSFERASE"/>
    <property type="match status" value="1"/>
</dbReference>
<dbReference type="Pfam" id="PF00155">
    <property type="entry name" value="Aminotran_1_2"/>
    <property type="match status" value="1"/>
</dbReference>
<keyword evidence="5" id="KW-0663">Pyridoxal phosphate</keyword>
<protein>
    <recommendedName>
        <fullName evidence="6">Aminotransferase class I/classII large domain-containing protein</fullName>
    </recommendedName>
</protein>
<dbReference type="InterPro" id="IPR015421">
    <property type="entry name" value="PyrdxlP-dep_Trfase_major"/>
</dbReference>
<feature type="non-terminal residue" evidence="7">
    <location>
        <position position="1"/>
    </location>
</feature>
<evidence type="ECO:0000259" key="6">
    <source>
        <dbReference type="Pfam" id="PF00155"/>
    </source>
</evidence>
<dbReference type="Gene3D" id="3.90.1150.10">
    <property type="entry name" value="Aspartate Aminotransferase, domain 1"/>
    <property type="match status" value="1"/>
</dbReference>
<feature type="domain" description="Aminotransferase class I/classII large" evidence="6">
    <location>
        <begin position="9"/>
        <end position="250"/>
    </location>
</feature>
<dbReference type="AlphaFoldDB" id="A0A383AD29"/>
<dbReference type="PROSITE" id="PS00105">
    <property type="entry name" value="AA_TRANSFER_CLASS_1"/>
    <property type="match status" value="1"/>
</dbReference>
<comment type="similarity">
    <text evidence="2">Belongs to the class-I pyridoxal-phosphate-dependent aminotransferase family.</text>
</comment>
<reference evidence="7" key="1">
    <citation type="submission" date="2018-05" db="EMBL/GenBank/DDBJ databases">
        <authorList>
            <person name="Lanie J.A."/>
            <person name="Ng W.-L."/>
            <person name="Kazmierczak K.M."/>
            <person name="Andrzejewski T.M."/>
            <person name="Davidsen T.M."/>
            <person name="Wayne K.J."/>
            <person name="Tettelin H."/>
            <person name="Glass J.I."/>
            <person name="Rusch D."/>
            <person name="Podicherti R."/>
            <person name="Tsui H.-C.T."/>
            <person name="Winkler M.E."/>
        </authorList>
    </citation>
    <scope>NUCLEOTIDE SEQUENCE</scope>
</reference>
<name>A0A383AD29_9ZZZZ</name>
<dbReference type="Gene3D" id="3.40.640.10">
    <property type="entry name" value="Type I PLP-dependent aspartate aminotransferase-like (Major domain)"/>
    <property type="match status" value="1"/>
</dbReference>
<evidence type="ECO:0000256" key="2">
    <source>
        <dbReference type="ARBA" id="ARBA00007441"/>
    </source>
</evidence>
<organism evidence="7">
    <name type="scientific">marine metagenome</name>
    <dbReference type="NCBI Taxonomy" id="408172"/>
    <lineage>
        <taxon>unclassified sequences</taxon>
        <taxon>metagenomes</taxon>
        <taxon>ecological metagenomes</taxon>
    </lineage>
</organism>
<evidence type="ECO:0000313" key="7">
    <source>
        <dbReference type="EMBL" id="SVE05612.1"/>
    </source>
</evidence>
<evidence type="ECO:0000256" key="1">
    <source>
        <dbReference type="ARBA" id="ARBA00001933"/>
    </source>
</evidence>
<dbReference type="InterPro" id="IPR015424">
    <property type="entry name" value="PyrdxlP-dep_Trfase"/>
</dbReference>
<dbReference type="InterPro" id="IPR050596">
    <property type="entry name" value="AspAT/PAT-like"/>
</dbReference>
<keyword evidence="4" id="KW-0808">Transferase</keyword>
<keyword evidence="3" id="KW-0032">Aminotransferase</keyword>